<comment type="caution">
    <text evidence="1">The sequence shown here is derived from an EMBL/GenBank/DDBJ whole genome shotgun (WGS) entry which is preliminary data.</text>
</comment>
<proteinExistence type="predicted"/>
<organism evidence="1 2">
    <name type="scientific">Neisseria shayeganii 871</name>
    <dbReference type="NCBI Taxonomy" id="1032488"/>
    <lineage>
        <taxon>Bacteria</taxon>
        <taxon>Pseudomonadati</taxon>
        <taxon>Pseudomonadota</taxon>
        <taxon>Betaproteobacteria</taxon>
        <taxon>Neisseriales</taxon>
        <taxon>Neisseriaceae</taxon>
        <taxon>Neisseria</taxon>
    </lineage>
</organism>
<dbReference type="AlphaFoldDB" id="G4CI04"/>
<protein>
    <submittedName>
        <fullName evidence="1">Uncharacterized protein</fullName>
    </submittedName>
</protein>
<accession>G4CI04</accession>
<evidence type="ECO:0000313" key="2">
    <source>
        <dbReference type="Proteomes" id="UP000003019"/>
    </source>
</evidence>
<evidence type="ECO:0000313" key="1">
    <source>
        <dbReference type="EMBL" id="EGY52504.1"/>
    </source>
</evidence>
<reference evidence="1 2" key="1">
    <citation type="submission" date="2011-05" db="EMBL/GenBank/DDBJ databases">
        <authorList>
            <person name="Muzny D."/>
            <person name="Qin X."/>
            <person name="Deng J."/>
            <person name="Jiang H."/>
            <person name="Liu Y."/>
            <person name="Qu J."/>
            <person name="Song X.-Z."/>
            <person name="Zhang L."/>
            <person name="Thornton R."/>
            <person name="Coyle M."/>
            <person name="Francisco L."/>
            <person name="Jackson L."/>
            <person name="Javaid M."/>
            <person name="Korchina V."/>
            <person name="Kovar C."/>
            <person name="Mata R."/>
            <person name="Mathew T."/>
            <person name="Ngo R."/>
            <person name="Nguyen L."/>
            <person name="Nguyen N."/>
            <person name="Okwuonu G."/>
            <person name="Ongeri F."/>
            <person name="Pham C."/>
            <person name="Simmons D."/>
            <person name="Wilczek-Boney K."/>
            <person name="Hale W."/>
            <person name="Jakkamsetti A."/>
            <person name="Pham P."/>
            <person name="Ruth R."/>
            <person name="San Lucas F."/>
            <person name="Warren J."/>
            <person name="Zhang J."/>
            <person name="Zhao Z."/>
            <person name="Zhou C."/>
            <person name="Zhu D."/>
            <person name="Lee S."/>
            <person name="Bess C."/>
            <person name="Blankenburg K."/>
            <person name="Forbes L."/>
            <person name="Fu Q."/>
            <person name="Gubbala S."/>
            <person name="Hirani K."/>
            <person name="Jayaseelan J.C."/>
            <person name="Lara F."/>
            <person name="Munidasa M."/>
            <person name="Palculict T."/>
            <person name="Patil S."/>
            <person name="Pu L.-L."/>
            <person name="Saada N."/>
            <person name="Tang L."/>
            <person name="Weissenberger G."/>
            <person name="Zhu Y."/>
            <person name="Hemphill L."/>
            <person name="Shang Y."/>
            <person name="Youmans B."/>
            <person name="Ayvaz T."/>
            <person name="Ross M."/>
            <person name="Santibanez J."/>
            <person name="Aqrawi P."/>
            <person name="Gross S."/>
            <person name="Joshi V."/>
            <person name="Fowler G."/>
            <person name="Nazareth L."/>
            <person name="Reid J."/>
            <person name="Worley K."/>
            <person name="Petrosino J."/>
            <person name="Highlander S."/>
            <person name="Gibbs R."/>
        </authorList>
    </citation>
    <scope>NUCLEOTIDE SEQUENCE [LARGE SCALE GENOMIC DNA]</scope>
    <source>
        <strain evidence="1 2">871</strain>
    </source>
</reference>
<dbReference type="EMBL" id="AGAY01000047">
    <property type="protein sequence ID" value="EGY52504.1"/>
    <property type="molecule type" value="Genomic_DNA"/>
</dbReference>
<feature type="non-terminal residue" evidence="1">
    <location>
        <position position="1"/>
    </location>
</feature>
<dbReference type="HOGENOM" id="CLU_2891174_0_0_4"/>
<name>G4CI04_9NEIS</name>
<keyword evidence="2" id="KW-1185">Reference proteome</keyword>
<sequence length="62" mass="6619">QRSQAETFAPPDVDAVQGVAAQRVQTYQTDRQTSEQRTTQKCAADGGFAKVSGCLKPASVFS</sequence>
<gene>
    <name evidence="1" type="ORF">HMPREF9371_1243</name>
</gene>
<dbReference type="Proteomes" id="UP000003019">
    <property type="component" value="Unassembled WGS sequence"/>
</dbReference>